<dbReference type="Proteomes" id="UP000612956">
    <property type="component" value="Unassembled WGS sequence"/>
</dbReference>
<keyword evidence="2" id="KW-1185">Reference proteome</keyword>
<protein>
    <submittedName>
        <fullName evidence="1">Uncharacterized protein</fullName>
    </submittedName>
</protein>
<accession>A0A917V6E7</accession>
<proteinExistence type="predicted"/>
<dbReference type="AlphaFoldDB" id="A0A917V6E7"/>
<sequence>MYVSEVSHCLGDSFRAADCYPAFKLDVRSGPDDYRRMMQSDRVAGSEGIGFFQFLSTKIAITATSGLWGCFGERGAGILAVIAPDTHEMWDWSRKHGLYSAYSALEELAFAYRSDLIPDDHILEFIHNYRGGACAQDLERLASSMWHMRAELRSEPGEDFSND</sequence>
<dbReference type="EMBL" id="BMMW01000001">
    <property type="protein sequence ID" value="GGK42996.1"/>
    <property type="molecule type" value="Genomic_DNA"/>
</dbReference>
<reference evidence="1" key="1">
    <citation type="journal article" date="2014" name="Int. J. Syst. Evol. Microbiol.">
        <title>Complete genome sequence of Corynebacterium casei LMG S-19264T (=DSM 44701T), isolated from a smear-ripened cheese.</title>
        <authorList>
            <consortium name="US DOE Joint Genome Institute (JGI-PGF)"/>
            <person name="Walter F."/>
            <person name="Albersmeier A."/>
            <person name="Kalinowski J."/>
            <person name="Ruckert C."/>
        </authorList>
    </citation>
    <scope>NUCLEOTIDE SEQUENCE</scope>
    <source>
        <strain evidence="1">CGMCC 4.7278</strain>
    </source>
</reference>
<gene>
    <name evidence="1" type="ORF">GCM10011591_13320</name>
</gene>
<reference evidence="1" key="2">
    <citation type="submission" date="2020-09" db="EMBL/GenBank/DDBJ databases">
        <authorList>
            <person name="Sun Q."/>
            <person name="Zhou Y."/>
        </authorList>
    </citation>
    <scope>NUCLEOTIDE SEQUENCE</scope>
    <source>
        <strain evidence="1">CGMCC 4.7278</strain>
    </source>
</reference>
<evidence type="ECO:0000313" key="1">
    <source>
        <dbReference type="EMBL" id="GGK42996.1"/>
    </source>
</evidence>
<organism evidence="1 2">
    <name type="scientific">Nocardia camponoti</name>
    <dbReference type="NCBI Taxonomy" id="1616106"/>
    <lineage>
        <taxon>Bacteria</taxon>
        <taxon>Bacillati</taxon>
        <taxon>Actinomycetota</taxon>
        <taxon>Actinomycetes</taxon>
        <taxon>Mycobacteriales</taxon>
        <taxon>Nocardiaceae</taxon>
        <taxon>Nocardia</taxon>
    </lineage>
</organism>
<name>A0A917V6E7_9NOCA</name>
<evidence type="ECO:0000313" key="2">
    <source>
        <dbReference type="Proteomes" id="UP000612956"/>
    </source>
</evidence>
<comment type="caution">
    <text evidence="1">The sequence shown here is derived from an EMBL/GenBank/DDBJ whole genome shotgun (WGS) entry which is preliminary data.</text>
</comment>